<comment type="caution">
    <text evidence="3">The sequence shown here is derived from an EMBL/GenBank/DDBJ whole genome shotgun (WGS) entry which is preliminary data.</text>
</comment>
<dbReference type="Proteomes" id="UP000641386">
    <property type="component" value="Unassembled WGS sequence"/>
</dbReference>
<evidence type="ECO:0000256" key="1">
    <source>
        <dbReference type="SAM" id="MobiDB-lite"/>
    </source>
</evidence>
<keyword evidence="4" id="KW-1185">Reference proteome</keyword>
<feature type="compositionally biased region" description="Polar residues" evidence="1">
    <location>
        <begin position="165"/>
        <end position="183"/>
    </location>
</feature>
<feature type="region of interest" description="Disordered" evidence="1">
    <location>
        <begin position="87"/>
        <end position="133"/>
    </location>
</feature>
<keyword evidence="2" id="KW-0472">Membrane</keyword>
<feature type="region of interest" description="Disordered" evidence="1">
    <location>
        <begin position="160"/>
        <end position="184"/>
    </location>
</feature>
<protein>
    <recommendedName>
        <fullName evidence="5">Zinc-finger domain-containing protein</fullName>
    </recommendedName>
</protein>
<evidence type="ECO:0000313" key="4">
    <source>
        <dbReference type="Proteomes" id="UP000641386"/>
    </source>
</evidence>
<accession>A0A919DTL5</accession>
<sequence length="300" mass="31289">MTFTTDTAGHPDVTEISDLTEGLLPASRAEELLRHLDECSSCADVHESLEEIRGLLEAPSEPLAMPQDVAERIDVALAAERVSGTAIDRAGNGDRDGHHALVSRETSVADRPAGRARTDGTGPGRKARTRRGRRRVAVLGTALTVAALGVASVVLTSLHDDKGSDTTAHGRSSASADTFSEGTLENRVTHLLDRTQKAQGTTHTPHSFGADSDPGTDKPNILKSAPTVSVPPCVLEGLGSTANPLAAEAGTYGGKDAYLLVLPDASGSNTHVTAYVVDATCVHRPSAAAKVLLSHPYTRS</sequence>
<feature type="region of interest" description="Disordered" evidence="1">
    <location>
        <begin position="196"/>
        <end position="222"/>
    </location>
</feature>
<reference evidence="3" key="2">
    <citation type="submission" date="2020-09" db="EMBL/GenBank/DDBJ databases">
        <authorList>
            <person name="Sun Q."/>
            <person name="Ohkuma M."/>
        </authorList>
    </citation>
    <scope>NUCLEOTIDE SEQUENCE</scope>
    <source>
        <strain evidence="3">JCM 3302</strain>
    </source>
</reference>
<name>A0A919DTL5_9ACTN</name>
<gene>
    <name evidence="3" type="ORF">GCM10014715_43990</name>
</gene>
<evidence type="ECO:0000313" key="3">
    <source>
        <dbReference type="EMBL" id="GHE83258.1"/>
    </source>
</evidence>
<keyword evidence="2" id="KW-1133">Transmembrane helix</keyword>
<dbReference type="RefSeq" id="WP_189902729.1">
    <property type="nucleotide sequence ID" value="NZ_BNBC01000020.1"/>
</dbReference>
<proteinExistence type="predicted"/>
<feature type="transmembrane region" description="Helical" evidence="2">
    <location>
        <begin position="136"/>
        <end position="158"/>
    </location>
</feature>
<evidence type="ECO:0008006" key="5">
    <source>
        <dbReference type="Google" id="ProtNLM"/>
    </source>
</evidence>
<dbReference type="EMBL" id="BNBC01000020">
    <property type="protein sequence ID" value="GHE83258.1"/>
    <property type="molecule type" value="Genomic_DNA"/>
</dbReference>
<evidence type="ECO:0000256" key="2">
    <source>
        <dbReference type="SAM" id="Phobius"/>
    </source>
</evidence>
<dbReference type="AlphaFoldDB" id="A0A919DTL5"/>
<keyword evidence="2" id="KW-0812">Transmembrane</keyword>
<reference evidence="3" key="1">
    <citation type="journal article" date="2014" name="Int. J. Syst. Evol. Microbiol.">
        <title>Complete genome sequence of Corynebacterium casei LMG S-19264T (=DSM 44701T), isolated from a smear-ripened cheese.</title>
        <authorList>
            <consortium name="US DOE Joint Genome Institute (JGI-PGF)"/>
            <person name="Walter F."/>
            <person name="Albersmeier A."/>
            <person name="Kalinowski J."/>
            <person name="Ruckert C."/>
        </authorList>
    </citation>
    <scope>NUCLEOTIDE SEQUENCE</scope>
    <source>
        <strain evidence="3">JCM 3302</strain>
    </source>
</reference>
<organism evidence="3 4">
    <name type="scientific">Streptomyces spiralis</name>
    <dbReference type="NCBI Taxonomy" id="66376"/>
    <lineage>
        <taxon>Bacteria</taxon>
        <taxon>Bacillati</taxon>
        <taxon>Actinomycetota</taxon>
        <taxon>Actinomycetes</taxon>
        <taxon>Kitasatosporales</taxon>
        <taxon>Streptomycetaceae</taxon>
        <taxon>Streptomyces</taxon>
    </lineage>
</organism>